<name>A0ABW2Q653_9BACL</name>
<gene>
    <name evidence="1" type="ORF">ACFQRG_21815</name>
</gene>
<keyword evidence="2" id="KW-1185">Reference proteome</keyword>
<dbReference type="InterPro" id="IPR011652">
    <property type="entry name" value="MORN_2"/>
</dbReference>
<comment type="caution">
    <text evidence="1">The sequence shown here is derived from an EMBL/GenBank/DDBJ whole genome shotgun (WGS) entry which is preliminary data.</text>
</comment>
<dbReference type="Pfam" id="PF07661">
    <property type="entry name" value="MORN_2"/>
    <property type="match status" value="2"/>
</dbReference>
<evidence type="ECO:0000313" key="1">
    <source>
        <dbReference type="EMBL" id="MFC7395550.1"/>
    </source>
</evidence>
<dbReference type="SUPFAM" id="SSF82185">
    <property type="entry name" value="Histone H3 K4-specific methyltransferase SET7/9 N-terminal domain"/>
    <property type="match status" value="1"/>
</dbReference>
<protein>
    <submittedName>
        <fullName evidence="1">Toxin-antitoxin system YwqK family antitoxin</fullName>
    </submittedName>
</protein>
<organism evidence="1 2">
    <name type="scientific">Scopulibacillus cellulosilyticus</name>
    <dbReference type="NCBI Taxonomy" id="2665665"/>
    <lineage>
        <taxon>Bacteria</taxon>
        <taxon>Bacillati</taxon>
        <taxon>Bacillota</taxon>
        <taxon>Bacilli</taxon>
        <taxon>Bacillales</taxon>
        <taxon>Sporolactobacillaceae</taxon>
        <taxon>Scopulibacillus</taxon>
    </lineage>
</organism>
<dbReference type="Proteomes" id="UP001596505">
    <property type="component" value="Unassembled WGS sequence"/>
</dbReference>
<dbReference type="RefSeq" id="WP_380970328.1">
    <property type="nucleotide sequence ID" value="NZ_JBHTCO010000045.1"/>
</dbReference>
<reference evidence="2" key="1">
    <citation type="journal article" date="2019" name="Int. J. Syst. Evol. Microbiol.">
        <title>The Global Catalogue of Microorganisms (GCM) 10K type strain sequencing project: providing services to taxonomists for standard genome sequencing and annotation.</title>
        <authorList>
            <consortium name="The Broad Institute Genomics Platform"/>
            <consortium name="The Broad Institute Genome Sequencing Center for Infectious Disease"/>
            <person name="Wu L."/>
            <person name="Ma J."/>
        </authorList>
    </citation>
    <scope>NUCLEOTIDE SEQUENCE [LARGE SCALE GENOMIC DNA]</scope>
    <source>
        <strain evidence="2">CGMCC 1.16305</strain>
    </source>
</reference>
<proteinExistence type="predicted"/>
<evidence type="ECO:0000313" key="2">
    <source>
        <dbReference type="Proteomes" id="UP001596505"/>
    </source>
</evidence>
<dbReference type="Gene3D" id="2.20.110.10">
    <property type="entry name" value="Histone H3 K4-specific methyltransferase SET7/9 N-terminal domain"/>
    <property type="match status" value="1"/>
</dbReference>
<accession>A0ABW2Q653</accession>
<sequence length="159" mass="18791">MQENKEFYSKEYVLKNGIDFENLWFSSYSDEILDNPEDEGGEPFTGLTYELYDNGELIYFCFYKDGLAHGLKREFYKSGNIKCEKPMKYGLINGKSFSWYENGNIESMIEYELSIPICQKKWDENGTLIFKKEIKEDKSDDNYAILLKRREINQALGRE</sequence>
<dbReference type="EMBL" id="JBHTCO010000045">
    <property type="protein sequence ID" value="MFC7395550.1"/>
    <property type="molecule type" value="Genomic_DNA"/>
</dbReference>